<evidence type="ECO:0000256" key="3">
    <source>
        <dbReference type="ARBA" id="ARBA00022679"/>
    </source>
</evidence>
<dbReference type="Pfam" id="PF00588">
    <property type="entry name" value="SpoU_methylase"/>
    <property type="match status" value="1"/>
</dbReference>
<dbReference type="SUPFAM" id="SSF55315">
    <property type="entry name" value="L30e-like"/>
    <property type="match status" value="1"/>
</dbReference>
<feature type="domain" description="RNA 2-O ribose methyltransferase substrate binding" evidence="4">
    <location>
        <begin position="5"/>
        <end position="80"/>
    </location>
</feature>
<evidence type="ECO:0000313" key="6">
    <source>
        <dbReference type="Proteomes" id="UP000231637"/>
    </source>
</evidence>
<dbReference type="InterPro" id="IPR029026">
    <property type="entry name" value="tRNA_m1G_MTases_N"/>
</dbReference>
<dbReference type="Pfam" id="PF08032">
    <property type="entry name" value="SpoU_sub_bind"/>
    <property type="match status" value="1"/>
</dbReference>
<dbReference type="KEGG" id="mfn:Ga0123462_1949"/>
<dbReference type="FunFam" id="3.40.1280.10:FF:000008">
    <property type="entry name" value="Group 3 RNA methyltransferase TrmH"/>
    <property type="match status" value="1"/>
</dbReference>
<dbReference type="RefSeq" id="WP_100266098.1">
    <property type="nucleotide sequence ID" value="NZ_CP018800.1"/>
</dbReference>
<evidence type="ECO:0000256" key="1">
    <source>
        <dbReference type="ARBA" id="ARBA00007228"/>
    </source>
</evidence>
<sequence length="248" mass="26428">MSSNVIAGIHAVKHTLDAGEPIEELMVEKGKSHPRLNELVHLAKKGRLRVSFVPREKLAKLAGNVPHQGVVARLASRSGRPALSFEQWLDGLDMGSKPLVLLLDQVTDPHNLGACIRTAEAAGCVGVIVPKDNAADLHSPVVAKSACGALARVPLLQVTNLKRSMEKLQQAGFWVTGLAGEAESSIYDANLNGATAVVMGSEGKGMRRLVREGCDQLISIPMPGQVESLNVSVATGIALFEINRQRNK</sequence>
<protein>
    <submittedName>
        <fullName evidence="5">23S rRNA Gm-2251 2'-O-methyltransferase</fullName>
        <ecNumber evidence="5">2.1.1.185</ecNumber>
    </submittedName>
</protein>
<dbReference type="InterPro" id="IPR001537">
    <property type="entry name" value="SpoU_MeTrfase"/>
</dbReference>
<dbReference type="NCBIfam" id="TIGR00186">
    <property type="entry name" value="rRNA_methyl_3"/>
    <property type="match status" value="1"/>
</dbReference>
<proteinExistence type="inferred from homology"/>
<dbReference type="Gene3D" id="3.40.1280.10">
    <property type="match status" value="1"/>
</dbReference>
<dbReference type="InterPro" id="IPR029028">
    <property type="entry name" value="Alpha/beta_knot_MTases"/>
</dbReference>
<dbReference type="GO" id="GO:0005829">
    <property type="term" value="C:cytosol"/>
    <property type="evidence" value="ECO:0007669"/>
    <property type="project" value="TreeGrafter"/>
</dbReference>
<dbReference type="PANTHER" id="PTHR46429:SF1">
    <property type="entry name" value="23S RRNA (GUANOSINE-2'-O-)-METHYLTRANSFERASE RLMB"/>
    <property type="match status" value="1"/>
</dbReference>
<dbReference type="InterPro" id="IPR029064">
    <property type="entry name" value="Ribosomal_eL30-like_sf"/>
</dbReference>
<comment type="similarity">
    <text evidence="1">Belongs to the class IV-like SAM-binding methyltransferase superfamily. RNA methyltransferase TrmH family.</text>
</comment>
<dbReference type="AlphaFoldDB" id="A0A2K8LET6"/>
<dbReference type="GO" id="GO:0008173">
    <property type="term" value="F:RNA methyltransferase activity"/>
    <property type="evidence" value="ECO:0007669"/>
    <property type="project" value="InterPro"/>
</dbReference>
<dbReference type="EMBL" id="CP018800">
    <property type="protein sequence ID" value="ATX82786.1"/>
    <property type="molecule type" value="Genomic_DNA"/>
</dbReference>
<keyword evidence="3 5" id="KW-0808">Transferase</keyword>
<dbReference type="GO" id="GO:0003723">
    <property type="term" value="F:RNA binding"/>
    <property type="evidence" value="ECO:0007669"/>
    <property type="project" value="InterPro"/>
</dbReference>
<dbReference type="GO" id="GO:0032259">
    <property type="term" value="P:methylation"/>
    <property type="evidence" value="ECO:0007669"/>
    <property type="project" value="UniProtKB-KW"/>
</dbReference>
<dbReference type="EC" id="2.1.1.185" evidence="5"/>
<accession>A0A2K8LET6</accession>
<dbReference type="PANTHER" id="PTHR46429">
    <property type="entry name" value="23S RRNA (GUANOSINE-2'-O-)-METHYLTRANSFERASE RLMB"/>
    <property type="match status" value="1"/>
</dbReference>
<dbReference type="OrthoDB" id="5290758at2"/>
<dbReference type="SMART" id="SM00967">
    <property type="entry name" value="SpoU_sub_bind"/>
    <property type="match status" value="1"/>
</dbReference>
<dbReference type="GO" id="GO:0006396">
    <property type="term" value="P:RNA processing"/>
    <property type="evidence" value="ECO:0007669"/>
    <property type="project" value="InterPro"/>
</dbReference>
<evidence type="ECO:0000313" key="5">
    <source>
        <dbReference type="EMBL" id="ATX82786.1"/>
    </source>
</evidence>
<organism evidence="5 6">
    <name type="scientific">Mariprofundus ferrinatatus</name>
    <dbReference type="NCBI Taxonomy" id="1921087"/>
    <lineage>
        <taxon>Bacteria</taxon>
        <taxon>Pseudomonadati</taxon>
        <taxon>Pseudomonadota</taxon>
        <taxon>Candidatius Mariprofundia</taxon>
        <taxon>Mariprofundales</taxon>
        <taxon>Mariprofundaceae</taxon>
        <taxon>Mariprofundus</taxon>
    </lineage>
</organism>
<dbReference type="Gene3D" id="3.30.1330.30">
    <property type="match status" value="1"/>
</dbReference>
<evidence type="ECO:0000256" key="2">
    <source>
        <dbReference type="ARBA" id="ARBA00022603"/>
    </source>
</evidence>
<evidence type="ECO:0000259" key="4">
    <source>
        <dbReference type="SMART" id="SM00967"/>
    </source>
</evidence>
<keyword evidence="6" id="KW-1185">Reference proteome</keyword>
<reference evidence="5 6" key="1">
    <citation type="submission" date="2016-12" db="EMBL/GenBank/DDBJ databases">
        <title>Isolation and genomic insights into novel planktonic Zetaproteobacteria from stratified waters of the Chesapeake Bay.</title>
        <authorList>
            <person name="McAllister S.M."/>
            <person name="Kato S."/>
            <person name="Chan C.S."/>
            <person name="Chiu B.K."/>
            <person name="Field E.K."/>
        </authorList>
    </citation>
    <scope>NUCLEOTIDE SEQUENCE [LARGE SCALE GENOMIC DNA]</scope>
    <source>
        <strain evidence="5 6">CP-8</strain>
    </source>
</reference>
<dbReference type="CDD" id="cd18103">
    <property type="entry name" value="SpoU-like_RlmB"/>
    <property type="match status" value="1"/>
</dbReference>
<gene>
    <name evidence="5" type="ORF">Ga0123462_1949</name>
</gene>
<dbReference type="SUPFAM" id="SSF75217">
    <property type="entry name" value="alpha/beta knot"/>
    <property type="match status" value="1"/>
</dbReference>
<keyword evidence="2 5" id="KW-0489">Methyltransferase</keyword>
<dbReference type="Proteomes" id="UP000231637">
    <property type="component" value="Chromosome"/>
</dbReference>
<dbReference type="InterPro" id="IPR004441">
    <property type="entry name" value="rRNA_MeTrfase_TrmH"/>
</dbReference>
<dbReference type="InterPro" id="IPR013123">
    <property type="entry name" value="SpoU_subst-bd"/>
</dbReference>
<name>A0A2K8LET6_9PROT</name>